<accession>A0AAQ3MGG8</accession>
<feature type="non-terminal residue" evidence="1">
    <location>
        <position position="104"/>
    </location>
</feature>
<evidence type="ECO:0000313" key="2">
    <source>
        <dbReference type="Proteomes" id="UP001374535"/>
    </source>
</evidence>
<protein>
    <submittedName>
        <fullName evidence="1">Uncharacterized protein</fullName>
    </submittedName>
</protein>
<keyword evidence="2" id="KW-1185">Reference proteome</keyword>
<dbReference type="Proteomes" id="UP001374535">
    <property type="component" value="Chromosome 11"/>
</dbReference>
<feature type="non-terminal residue" evidence="1">
    <location>
        <position position="1"/>
    </location>
</feature>
<proteinExistence type="predicted"/>
<reference evidence="1 2" key="1">
    <citation type="journal article" date="2023" name="Life. Sci Alliance">
        <title>Evolutionary insights into 3D genome organization and epigenetic landscape of Vigna mungo.</title>
        <authorList>
            <person name="Junaid A."/>
            <person name="Singh B."/>
            <person name="Bhatia S."/>
        </authorList>
    </citation>
    <scope>NUCLEOTIDE SEQUENCE [LARGE SCALE GENOMIC DNA]</scope>
    <source>
        <strain evidence="1">Urdbean</strain>
    </source>
</reference>
<evidence type="ECO:0000313" key="1">
    <source>
        <dbReference type="EMBL" id="WVY90682.1"/>
    </source>
</evidence>
<gene>
    <name evidence="1" type="ORF">V8G54_036196</name>
</gene>
<name>A0AAQ3MGG8_VIGMU</name>
<dbReference type="EMBL" id="CP144690">
    <property type="protein sequence ID" value="WVY90682.1"/>
    <property type="molecule type" value="Genomic_DNA"/>
</dbReference>
<dbReference type="AlphaFoldDB" id="A0AAQ3MGG8"/>
<sequence>KLNELSLCIYSTILYLSSPSDILILTIIQGYRLNRSYDRLISQQSHSNKVLIRIDGIETFLDHPNHDFLISSMRKVSQKPEKINTVEELCGCNFPFSQLSYPSH</sequence>
<organism evidence="1 2">
    <name type="scientific">Vigna mungo</name>
    <name type="common">Black gram</name>
    <name type="synonym">Phaseolus mungo</name>
    <dbReference type="NCBI Taxonomy" id="3915"/>
    <lineage>
        <taxon>Eukaryota</taxon>
        <taxon>Viridiplantae</taxon>
        <taxon>Streptophyta</taxon>
        <taxon>Embryophyta</taxon>
        <taxon>Tracheophyta</taxon>
        <taxon>Spermatophyta</taxon>
        <taxon>Magnoliopsida</taxon>
        <taxon>eudicotyledons</taxon>
        <taxon>Gunneridae</taxon>
        <taxon>Pentapetalae</taxon>
        <taxon>rosids</taxon>
        <taxon>fabids</taxon>
        <taxon>Fabales</taxon>
        <taxon>Fabaceae</taxon>
        <taxon>Papilionoideae</taxon>
        <taxon>50 kb inversion clade</taxon>
        <taxon>NPAAA clade</taxon>
        <taxon>indigoferoid/millettioid clade</taxon>
        <taxon>Phaseoleae</taxon>
        <taxon>Vigna</taxon>
    </lineage>
</organism>